<evidence type="ECO:0000313" key="3">
    <source>
        <dbReference type="EMBL" id="GMA22884.1"/>
    </source>
</evidence>
<organism evidence="3 4">
    <name type="scientific">Luteimicrobium album</name>
    <dbReference type="NCBI Taxonomy" id="1054550"/>
    <lineage>
        <taxon>Bacteria</taxon>
        <taxon>Bacillati</taxon>
        <taxon>Actinomycetota</taxon>
        <taxon>Actinomycetes</taxon>
        <taxon>Micrococcales</taxon>
        <taxon>Luteimicrobium</taxon>
    </lineage>
</organism>
<protein>
    <submittedName>
        <fullName evidence="3">Uncharacterized protein</fullName>
    </submittedName>
</protein>
<evidence type="ECO:0000259" key="1">
    <source>
        <dbReference type="Pfam" id="PF20736"/>
    </source>
</evidence>
<accession>A0ABQ6HWK0</accession>
<feature type="domain" description="Non-reducing end beta-L-arabinofuranosidase-like GH127 C-terminal" evidence="2">
    <location>
        <begin position="121"/>
        <end position="228"/>
    </location>
</feature>
<dbReference type="InterPro" id="IPR049174">
    <property type="entry name" value="Beta-AFase-like"/>
</dbReference>
<feature type="domain" description="Non-reducing end beta-L-arabinofuranosidase-like GH127 middle" evidence="1">
    <location>
        <begin position="27"/>
        <end position="117"/>
    </location>
</feature>
<reference evidence="4" key="1">
    <citation type="journal article" date="2019" name="Int. J. Syst. Evol. Microbiol.">
        <title>The Global Catalogue of Microorganisms (GCM) 10K type strain sequencing project: providing services to taxonomists for standard genome sequencing and annotation.</title>
        <authorList>
            <consortium name="The Broad Institute Genomics Platform"/>
            <consortium name="The Broad Institute Genome Sequencing Center for Infectious Disease"/>
            <person name="Wu L."/>
            <person name="Ma J."/>
        </authorList>
    </citation>
    <scope>NUCLEOTIDE SEQUENCE [LARGE SCALE GENOMIC DNA]</scope>
    <source>
        <strain evidence="4">NBRC 106348</strain>
    </source>
</reference>
<name>A0ABQ6HWK0_9MICO</name>
<keyword evidence="4" id="KW-1185">Reference proteome</keyword>
<gene>
    <name evidence="3" type="ORF">GCM10025864_06430</name>
</gene>
<comment type="caution">
    <text evidence="3">The sequence shown here is derived from an EMBL/GenBank/DDBJ whole genome shotgun (WGS) entry which is preliminary data.</text>
</comment>
<dbReference type="InterPro" id="IPR049049">
    <property type="entry name" value="Beta-AFase-like_GH127_C"/>
</dbReference>
<sequence length="230" mass="24443">MSCCPPNVARTLAQLATYVATVSDDGVQLLQYVTGQVRAELAGGTVRLEIATRYPADGVVAVTVVEAPDRPWDLTLRVPVWAEGATVEDGGRVARAQGPGHVVSNLAAGDVVVLRLPLTPRWTYPDPRIDAVRGTVAVERGPLVLCAESVDLPDGVDLETLCVDPMLPPRPDGDGALVEATSVAFAEPDGAPYGPLPVPSAVRSVECRLVPYHRWANRGPSTMRVWLPRG</sequence>
<proteinExistence type="predicted"/>
<dbReference type="InterPro" id="IPR049046">
    <property type="entry name" value="Beta-AFase-like_GH127_middle"/>
</dbReference>
<evidence type="ECO:0000313" key="4">
    <source>
        <dbReference type="Proteomes" id="UP001157091"/>
    </source>
</evidence>
<dbReference type="Pfam" id="PF20736">
    <property type="entry name" value="Glyco_hydro127M"/>
    <property type="match status" value="1"/>
</dbReference>
<dbReference type="Proteomes" id="UP001157091">
    <property type="component" value="Unassembled WGS sequence"/>
</dbReference>
<dbReference type="EMBL" id="BSUK01000001">
    <property type="protein sequence ID" value="GMA22884.1"/>
    <property type="molecule type" value="Genomic_DNA"/>
</dbReference>
<dbReference type="Pfam" id="PF20737">
    <property type="entry name" value="Glyco_hydro127C"/>
    <property type="match status" value="1"/>
</dbReference>
<dbReference type="PANTHER" id="PTHR43465:SF2">
    <property type="entry name" value="DUF1680 DOMAIN PROTEIN (AFU_ORTHOLOGUE AFUA_1G08910)"/>
    <property type="match status" value="1"/>
</dbReference>
<dbReference type="PANTHER" id="PTHR43465">
    <property type="entry name" value="DUF1680 DOMAIN PROTEIN (AFU_ORTHOLOGUE AFUA_1G08910)"/>
    <property type="match status" value="1"/>
</dbReference>
<evidence type="ECO:0000259" key="2">
    <source>
        <dbReference type="Pfam" id="PF20737"/>
    </source>
</evidence>